<dbReference type="EMBL" id="KN834078">
    <property type="protein sequence ID" value="KIK12485.1"/>
    <property type="molecule type" value="Genomic_DNA"/>
</dbReference>
<sequence>CHLAGDDHSSRSSSHAAASDMGPDSFINSLRVSTRRSREIRVVQVIKTAATPTLRTEPHMW</sequence>
<feature type="compositionally biased region" description="Low complexity" evidence="1">
    <location>
        <begin position="11"/>
        <end position="20"/>
    </location>
</feature>
<reference evidence="3" key="2">
    <citation type="submission" date="2015-01" db="EMBL/GenBank/DDBJ databases">
        <title>Evolutionary Origins and Diversification of the Mycorrhizal Mutualists.</title>
        <authorList>
            <consortium name="DOE Joint Genome Institute"/>
            <consortium name="Mycorrhizal Genomics Consortium"/>
            <person name="Kohler A."/>
            <person name="Kuo A."/>
            <person name="Nagy L.G."/>
            <person name="Floudas D."/>
            <person name="Copeland A."/>
            <person name="Barry K.W."/>
            <person name="Cichocki N."/>
            <person name="Veneault-Fourrey C."/>
            <person name="LaButti K."/>
            <person name="Lindquist E.A."/>
            <person name="Lipzen A."/>
            <person name="Lundell T."/>
            <person name="Morin E."/>
            <person name="Murat C."/>
            <person name="Riley R."/>
            <person name="Ohm R."/>
            <person name="Sun H."/>
            <person name="Tunlid A."/>
            <person name="Henrissat B."/>
            <person name="Grigoriev I.V."/>
            <person name="Hibbett D.S."/>
            <person name="Martin F."/>
        </authorList>
    </citation>
    <scope>NUCLEOTIDE SEQUENCE [LARGE SCALE GENOMIC DNA]</scope>
    <source>
        <strain evidence="3">441</strain>
    </source>
</reference>
<organism evidence="2 3">
    <name type="scientific">Pisolithus microcarpus 441</name>
    <dbReference type="NCBI Taxonomy" id="765257"/>
    <lineage>
        <taxon>Eukaryota</taxon>
        <taxon>Fungi</taxon>
        <taxon>Dikarya</taxon>
        <taxon>Basidiomycota</taxon>
        <taxon>Agaricomycotina</taxon>
        <taxon>Agaricomycetes</taxon>
        <taxon>Agaricomycetidae</taxon>
        <taxon>Boletales</taxon>
        <taxon>Sclerodermatineae</taxon>
        <taxon>Pisolithaceae</taxon>
        <taxon>Pisolithus</taxon>
    </lineage>
</organism>
<dbReference type="HOGENOM" id="CLU_2929084_0_0_1"/>
<feature type="non-terminal residue" evidence="2">
    <location>
        <position position="1"/>
    </location>
</feature>
<name>A0A0C9XJN4_9AGAM</name>
<accession>A0A0C9XJN4</accession>
<feature type="region of interest" description="Disordered" evidence="1">
    <location>
        <begin position="1"/>
        <end position="27"/>
    </location>
</feature>
<dbReference type="Proteomes" id="UP000054018">
    <property type="component" value="Unassembled WGS sequence"/>
</dbReference>
<reference evidence="2 3" key="1">
    <citation type="submission" date="2014-04" db="EMBL/GenBank/DDBJ databases">
        <authorList>
            <consortium name="DOE Joint Genome Institute"/>
            <person name="Kuo A."/>
            <person name="Kohler A."/>
            <person name="Costa M.D."/>
            <person name="Nagy L.G."/>
            <person name="Floudas D."/>
            <person name="Copeland A."/>
            <person name="Barry K.W."/>
            <person name="Cichocki N."/>
            <person name="Veneault-Fourrey C."/>
            <person name="LaButti K."/>
            <person name="Lindquist E.A."/>
            <person name="Lipzen A."/>
            <person name="Lundell T."/>
            <person name="Morin E."/>
            <person name="Murat C."/>
            <person name="Sun H."/>
            <person name="Tunlid A."/>
            <person name="Henrissat B."/>
            <person name="Grigoriev I.V."/>
            <person name="Hibbett D.S."/>
            <person name="Martin F."/>
            <person name="Nordberg H.P."/>
            <person name="Cantor M.N."/>
            <person name="Hua S.X."/>
        </authorList>
    </citation>
    <scope>NUCLEOTIDE SEQUENCE [LARGE SCALE GENOMIC DNA]</scope>
    <source>
        <strain evidence="2 3">441</strain>
    </source>
</reference>
<feature type="compositionally biased region" description="Basic and acidic residues" evidence="1">
    <location>
        <begin position="1"/>
        <end position="10"/>
    </location>
</feature>
<evidence type="ECO:0000256" key="1">
    <source>
        <dbReference type="SAM" id="MobiDB-lite"/>
    </source>
</evidence>
<evidence type="ECO:0000313" key="2">
    <source>
        <dbReference type="EMBL" id="KIK12485.1"/>
    </source>
</evidence>
<evidence type="ECO:0000313" key="3">
    <source>
        <dbReference type="Proteomes" id="UP000054018"/>
    </source>
</evidence>
<dbReference type="AlphaFoldDB" id="A0A0C9XJN4"/>
<gene>
    <name evidence="2" type="ORF">PISMIDRAFT_689434</name>
</gene>
<protein>
    <submittedName>
        <fullName evidence="2">Unplaced genomic scaffold scaffold_394, whole genome shotgun sequence</fullName>
    </submittedName>
</protein>
<proteinExistence type="predicted"/>
<keyword evidence="3" id="KW-1185">Reference proteome</keyword>